<gene>
    <name evidence="1" type="ORF">PBRA_001830</name>
</gene>
<keyword evidence="2" id="KW-1185">Reference proteome</keyword>
<sequence>MRPGCMQPAVSMLDSRKVSLMEIHPDYTAHDINWLQWAAWIESQPLHLRDEKAKQAPPPHLAHFFKMTPFDAGAVLNKLKTSTNVNRNMVERLQFEVGVAKQSAETMRSAIQLHIAQLERLGEIADTAGSVIASFGDAISPAESEFGRSRKRK</sequence>
<proteinExistence type="predicted"/>
<protein>
    <submittedName>
        <fullName evidence="1">Uncharacterized protein</fullName>
    </submittedName>
</protein>
<dbReference type="AlphaFoldDB" id="A0A0G4J1M3"/>
<dbReference type="Proteomes" id="UP000039324">
    <property type="component" value="Unassembled WGS sequence"/>
</dbReference>
<evidence type="ECO:0000313" key="2">
    <source>
        <dbReference type="Proteomes" id="UP000039324"/>
    </source>
</evidence>
<reference evidence="1 2" key="1">
    <citation type="submission" date="2015-02" db="EMBL/GenBank/DDBJ databases">
        <authorList>
            <person name="Chooi Y.-H."/>
        </authorList>
    </citation>
    <scope>NUCLEOTIDE SEQUENCE [LARGE SCALE GENOMIC DNA]</scope>
    <source>
        <strain evidence="1">E3</strain>
    </source>
</reference>
<dbReference type="EMBL" id="CDSF01000112">
    <property type="protein sequence ID" value="CEP01224.1"/>
    <property type="molecule type" value="Genomic_DNA"/>
</dbReference>
<organism evidence="1 2">
    <name type="scientific">Plasmodiophora brassicae</name>
    <name type="common">Clubroot disease agent</name>
    <dbReference type="NCBI Taxonomy" id="37360"/>
    <lineage>
        <taxon>Eukaryota</taxon>
        <taxon>Sar</taxon>
        <taxon>Rhizaria</taxon>
        <taxon>Endomyxa</taxon>
        <taxon>Phytomyxea</taxon>
        <taxon>Plasmodiophorida</taxon>
        <taxon>Plasmodiophoridae</taxon>
        <taxon>Plasmodiophora</taxon>
    </lineage>
</organism>
<evidence type="ECO:0000313" key="1">
    <source>
        <dbReference type="EMBL" id="CEP01224.1"/>
    </source>
</evidence>
<accession>A0A0G4J1M3</accession>
<name>A0A0G4J1M3_PLABS</name>